<dbReference type="Proteomes" id="UP000789570">
    <property type="component" value="Unassembled WGS sequence"/>
</dbReference>
<dbReference type="AlphaFoldDB" id="A0A9N9BHV0"/>
<gene>
    <name evidence="1" type="ORF">FCALED_LOCUS6778</name>
</gene>
<sequence length="113" mass="13146">DYEKKMFERKLTYEDEEDDCSGDVDSSESEIKNEKISIKDLNSKVVKKGKENEISITELDNKVAKEENINIINDLYKKINDLNTKMNDFNIINNSRNDELNSKIDKLLNAIIK</sequence>
<organism evidence="1 2">
    <name type="scientific">Funneliformis caledonium</name>
    <dbReference type="NCBI Taxonomy" id="1117310"/>
    <lineage>
        <taxon>Eukaryota</taxon>
        <taxon>Fungi</taxon>
        <taxon>Fungi incertae sedis</taxon>
        <taxon>Mucoromycota</taxon>
        <taxon>Glomeromycotina</taxon>
        <taxon>Glomeromycetes</taxon>
        <taxon>Glomerales</taxon>
        <taxon>Glomeraceae</taxon>
        <taxon>Funneliformis</taxon>
    </lineage>
</organism>
<reference evidence="1" key="1">
    <citation type="submission" date="2021-06" db="EMBL/GenBank/DDBJ databases">
        <authorList>
            <person name="Kallberg Y."/>
            <person name="Tangrot J."/>
            <person name="Rosling A."/>
        </authorList>
    </citation>
    <scope>NUCLEOTIDE SEQUENCE</scope>
    <source>
        <strain evidence="1">UK204</strain>
    </source>
</reference>
<proteinExistence type="predicted"/>
<name>A0A9N9BHV0_9GLOM</name>
<feature type="non-terminal residue" evidence="1">
    <location>
        <position position="1"/>
    </location>
</feature>
<dbReference type="EMBL" id="CAJVPQ010001675">
    <property type="protein sequence ID" value="CAG8564537.1"/>
    <property type="molecule type" value="Genomic_DNA"/>
</dbReference>
<protein>
    <submittedName>
        <fullName evidence="1">16943_t:CDS:1</fullName>
    </submittedName>
</protein>
<accession>A0A9N9BHV0</accession>
<keyword evidence="2" id="KW-1185">Reference proteome</keyword>
<comment type="caution">
    <text evidence="1">The sequence shown here is derived from an EMBL/GenBank/DDBJ whole genome shotgun (WGS) entry which is preliminary data.</text>
</comment>
<evidence type="ECO:0000313" key="2">
    <source>
        <dbReference type="Proteomes" id="UP000789570"/>
    </source>
</evidence>
<evidence type="ECO:0000313" key="1">
    <source>
        <dbReference type="EMBL" id="CAG8564537.1"/>
    </source>
</evidence>